<dbReference type="Proteomes" id="UP000712281">
    <property type="component" value="Unassembled WGS sequence"/>
</dbReference>
<evidence type="ECO:0000256" key="1">
    <source>
        <dbReference type="ARBA" id="ARBA00022723"/>
    </source>
</evidence>
<dbReference type="InterPro" id="IPR011249">
    <property type="entry name" value="Metalloenz_LuxS/M16"/>
</dbReference>
<feature type="domain" description="Coenzyme PQQ synthesis protein F-like C-terminal lobe" evidence="2">
    <location>
        <begin position="109"/>
        <end position="177"/>
    </location>
</feature>
<dbReference type="InterPro" id="IPR050626">
    <property type="entry name" value="Peptidase_M16"/>
</dbReference>
<evidence type="ECO:0000259" key="2">
    <source>
        <dbReference type="Pfam" id="PF22456"/>
    </source>
</evidence>
<comment type="caution">
    <text evidence="3">The sequence shown here is derived from an EMBL/GenBank/DDBJ whole genome shotgun (WGS) entry which is preliminary data.</text>
</comment>
<sequence>MNENLDRYLNTDDETPNPSFMFQLCDSAINLITGWLKKLTSLFKPIGEFEIPRKSGTKKELALISPYRVSAMPINEIESNSLAKVYYQMTCEQNSKDFKSNRISAFLHLLKSMVDEQIYTDLRLKQRLGYLVGCEIHNQHGTKGVYFYVVSSEHKPMHLLEKIYEFVASLRHYLVNYDSGMSPDLIHDDSCIRGHHTAVKLVLKTMKKEDVIQIYDHLLFQKPLIVEVSLKCELFLSCNSQTKDRHCDKLDVVACATREDLLLLDVYTEMVASSSREHFGIRLLSSDDAIFIIAACVGHN</sequence>
<dbReference type="Gene3D" id="3.30.830.10">
    <property type="entry name" value="Metalloenzyme, LuxS/M16 peptidase-like"/>
    <property type="match status" value="1"/>
</dbReference>
<dbReference type="PANTHER" id="PTHR43690:SF28">
    <property type="entry name" value="PEPTIDASE M16 N-TERMINAL DOMAIN-CONTAINING PROTEIN"/>
    <property type="match status" value="1"/>
</dbReference>
<proteinExistence type="predicted"/>
<dbReference type="PANTHER" id="PTHR43690">
    <property type="entry name" value="NARDILYSIN"/>
    <property type="match status" value="1"/>
</dbReference>
<evidence type="ECO:0000313" key="4">
    <source>
        <dbReference type="Proteomes" id="UP000712281"/>
    </source>
</evidence>
<dbReference type="SUPFAM" id="SSF63411">
    <property type="entry name" value="LuxS/MPP-like metallohydrolase"/>
    <property type="match status" value="1"/>
</dbReference>
<accession>A0A8S9KWX1</accession>
<reference evidence="3" key="1">
    <citation type="submission" date="2019-12" db="EMBL/GenBank/DDBJ databases">
        <title>Genome sequencing and annotation of Brassica cretica.</title>
        <authorList>
            <person name="Studholme D.J."/>
            <person name="Sarris P.F."/>
        </authorList>
    </citation>
    <scope>NUCLEOTIDE SEQUENCE</scope>
    <source>
        <strain evidence="3">PFS-001/15</strain>
        <tissue evidence="3">Leaf</tissue>
    </source>
</reference>
<dbReference type="EMBL" id="QGKW02000717">
    <property type="protein sequence ID" value="KAF2597823.1"/>
    <property type="molecule type" value="Genomic_DNA"/>
</dbReference>
<dbReference type="Pfam" id="PF22456">
    <property type="entry name" value="PqqF-like_C_4"/>
    <property type="match status" value="1"/>
</dbReference>
<organism evidence="3 4">
    <name type="scientific">Brassica cretica</name>
    <name type="common">Mustard</name>
    <dbReference type="NCBI Taxonomy" id="69181"/>
    <lineage>
        <taxon>Eukaryota</taxon>
        <taxon>Viridiplantae</taxon>
        <taxon>Streptophyta</taxon>
        <taxon>Embryophyta</taxon>
        <taxon>Tracheophyta</taxon>
        <taxon>Spermatophyta</taxon>
        <taxon>Magnoliopsida</taxon>
        <taxon>eudicotyledons</taxon>
        <taxon>Gunneridae</taxon>
        <taxon>Pentapetalae</taxon>
        <taxon>rosids</taxon>
        <taxon>malvids</taxon>
        <taxon>Brassicales</taxon>
        <taxon>Brassicaceae</taxon>
        <taxon>Brassiceae</taxon>
        <taxon>Brassica</taxon>
    </lineage>
</organism>
<dbReference type="GO" id="GO:0046872">
    <property type="term" value="F:metal ion binding"/>
    <property type="evidence" value="ECO:0007669"/>
    <property type="project" value="UniProtKB-KW"/>
</dbReference>
<dbReference type="GO" id="GO:0005829">
    <property type="term" value="C:cytosol"/>
    <property type="evidence" value="ECO:0007669"/>
    <property type="project" value="TreeGrafter"/>
</dbReference>
<name>A0A8S9KWX1_BRACR</name>
<gene>
    <name evidence="3" type="ORF">F2Q68_00012059</name>
</gene>
<dbReference type="AlphaFoldDB" id="A0A8S9KWX1"/>
<evidence type="ECO:0000313" key="3">
    <source>
        <dbReference type="EMBL" id="KAF2597823.1"/>
    </source>
</evidence>
<dbReference type="InterPro" id="IPR054734">
    <property type="entry name" value="PqqF-like_C_4"/>
</dbReference>
<protein>
    <recommendedName>
        <fullName evidence="2">Coenzyme PQQ synthesis protein F-like C-terminal lobe domain-containing protein</fullName>
    </recommendedName>
</protein>
<keyword evidence="1" id="KW-0479">Metal-binding</keyword>